<dbReference type="SUPFAM" id="SSF53850">
    <property type="entry name" value="Periplasmic binding protein-like II"/>
    <property type="match status" value="1"/>
</dbReference>
<dbReference type="NCBIfam" id="TIGR00229">
    <property type="entry name" value="sensory_box"/>
    <property type="match status" value="1"/>
</dbReference>
<dbReference type="Proteomes" id="UP001597546">
    <property type="component" value="Unassembled WGS sequence"/>
</dbReference>
<dbReference type="PANTHER" id="PTHR43304:SF1">
    <property type="entry name" value="PAC DOMAIN-CONTAINING PROTEIN"/>
    <property type="match status" value="1"/>
</dbReference>
<evidence type="ECO:0000256" key="4">
    <source>
        <dbReference type="ARBA" id="ARBA00022679"/>
    </source>
</evidence>
<dbReference type="EC" id="2.7.13.3" evidence="2"/>
<keyword evidence="6" id="KW-1133">Transmembrane helix</keyword>
<dbReference type="InterPro" id="IPR004358">
    <property type="entry name" value="Sig_transdc_His_kin-like_C"/>
</dbReference>
<dbReference type="InterPro" id="IPR015168">
    <property type="entry name" value="SsuA/THI5"/>
</dbReference>
<keyword evidence="6" id="KW-0472">Membrane</keyword>
<evidence type="ECO:0000313" key="9">
    <source>
        <dbReference type="Proteomes" id="UP001597546"/>
    </source>
</evidence>
<keyword evidence="6" id="KW-0812">Transmembrane</keyword>
<evidence type="ECO:0000256" key="2">
    <source>
        <dbReference type="ARBA" id="ARBA00012438"/>
    </source>
</evidence>
<dbReference type="PRINTS" id="PR00344">
    <property type="entry name" value="BCTRLSENSOR"/>
</dbReference>
<dbReference type="InterPro" id="IPR005467">
    <property type="entry name" value="His_kinase_dom"/>
</dbReference>
<dbReference type="PANTHER" id="PTHR43304">
    <property type="entry name" value="PHYTOCHROME-LIKE PROTEIN CPH1"/>
    <property type="match status" value="1"/>
</dbReference>
<comment type="catalytic activity">
    <reaction evidence="1">
        <text>ATP + protein L-histidine = ADP + protein N-phospho-L-histidine.</text>
        <dbReference type="EC" id="2.7.13.3"/>
    </reaction>
</comment>
<dbReference type="EMBL" id="JBHULV010000008">
    <property type="protein sequence ID" value="MFD2730654.1"/>
    <property type="molecule type" value="Genomic_DNA"/>
</dbReference>
<dbReference type="SUPFAM" id="SSF55874">
    <property type="entry name" value="ATPase domain of HSP90 chaperone/DNA topoisomerase II/histidine kinase"/>
    <property type="match status" value="1"/>
</dbReference>
<dbReference type="RefSeq" id="WP_379040551.1">
    <property type="nucleotide sequence ID" value="NZ_JBHSKW010000005.1"/>
</dbReference>
<accession>A0ABW5TNL8</accession>
<dbReference type="Gene3D" id="3.40.190.10">
    <property type="entry name" value="Periplasmic binding protein-like II"/>
    <property type="match status" value="2"/>
</dbReference>
<dbReference type="CDD" id="cd00075">
    <property type="entry name" value="HATPase"/>
    <property type="match status" value="1"/>
</dbReference>
<keyword evidence="9" id="KW-1185">Reference proteome</keyword>
<evidence type="ECO:0000259" key="7">
    <source>
        <dbReference type="PROSITE" id="PS50109"/>
    </source>
</evidence>
<dbReference type="InterPro" id="IPR036097">
    <property type="entry name" value="HisK_dim/P_sf"/>
</dbReference>
<organism evidence="8 9">
    <name type="scientific">Pedobacter alpinus</name>
    <dbReference type="NCBI Taxonomy" id="1590643"/>
    <lineage>
        <taxon>Bacteria</taxon>
        <taxon>Pseudomonadati</taxon>
        <taxon>Bacteroidota</taxon>
        <taxon>Sphingobacteriia</taxon>
        <taxon>Sphingobacteriales</taxon>
        <taxon>Sphingobacteriaceae</taxon>
        <taxon>Pedobacter</taxon>
    </lineage>
</organism>
<gene>
    <name evidence="8" type="ORF">ACFSSE_02965</name>
</gene>
<dbReference type="CDD" id="cd00130">
    <property type="entry name" value="PAS"/>
    <property type="match status" value="1"/>
</dbReference>
<proteinExistence type="predicted"/>
<protein>
    <recommendedName>
        <fullName evidence="2">histidine kinase</fullName>
        <ecNumber evidence="2">2.7.13.3</ecNumber>
    </recommendedName>
</protein>
<dbReference type="SUPFAM" id="SSF47384">
    <property type="entry name" value="Homodimeric domain of signal transducing histidine kinase"/>
    <property type="match status" value="1"/>
</dbReference>
<dbReference type="Pfam" id="PF02518">
    <property type="entry name" value="HATPase_c"/>
    <property type="match status" value="1"/>
</dbReference>
<evidence type="ECO:0000256" key="6">
    <source>
        <dbReference type="SAM" id="Phobius"/>
    </source>
</evidence>
<reference evidence="9" key="1">
    <citation type="journal article" date="2019" name="Int. J. Syst. Evol. Microbiol.">
        <title>The Global Catalogue of Microorganisms (GCM) 10K type strain sequencing project: providing services to taxonomists for standard genome sequencing and annotation.</title>
        <authorList>
            <consortium name="The Broad Institute Genomics Platform"/>
            <consortium name="The Broad Institute Genome Sequencing Center for Infectious Disease"/>
            <person name="Wu L."/>
            <person name="Ma J."/>
        </authorList>
    </citation>
    <scope>NUCLEOTIDE SEQUENCE [LARGE SCALE GENOMIC DNA]</scope>
    <source>
        <strain evidence="9">KCTC 42456</strain>
    </source>
</reference>
<keyword evidence="5" id="KW-0418">Kinase</keyword>
<dbReference type="Gene3D" id="3.30.450.20">
    <property type="entry name" value="PAS domain"/>
    <property type="match status" value="1"/>
</dbReference>
<keyword evidence="4" id="KW-0808">Transferase</keyword>
<keyword evidence="3" id="KW-0597">Phosphoprotein</keyword>
<dbReference type="Pfam" id="PF09084">
    <property type="entry name" value="NMT1"/>
    <property type="match status" value="1"/>
</dbReference>
<evidence type="ECO:0000256" key="1">
    <source>
        <dbReference type="ARBA" id="ARBA00000085"/>
    </source>
</evidence>
<evidence type="ECO:0000256" key="3">
    <source>
        <dbReference type="ARBA" id="ARBA00022553"/>
    </source>
</evidence>
<dbReference type="PROSITE" id="PS50109">
    <property type="entry name" value="HIS_KIN"/>
    <property type="match status" value="1"/>
</dbReference>
<evidence type="ECO:0000313" key="8">
    <source>
        <dbReference type="EMBL" id="MFD2730654.1"/>
    </source>
</evidence>
<feature type="transmembrane region" description="Helical" evidence="6">
    <location>
        <begin position="341"/>
        <end position="364"/>
    </location>
</feature>
<dbReference type="Gene3D" id="1.10.287.130">
    <property type="match status" value="1"/>
</dbReference>
<feature type="transmembrane region" description="Helical" evidence="6">
    <location>
        <begin position="12"/>
        <end position="34"/>
    </location>
</feature>
<dbReference type="InterPro" id="IPR052162">
    <property type="entry name" value="Sensor_kinase/Photoreceptor"/>
</dbReference>
<comment type="caution">
    <text evidence="8">The sequence shown here is derived from an EMBL/GenBank/DDBJ whole genome shotgun (WGS) entry which is preliminary data.</text>
</comment>
<dbReference type="SMART" id="SM00387">
    <property type="entry name" value="HATPase_c"/>
    <property type="match status" value="1"/>
</dbReference>
<name>A0ABW5TNL8_9SPHI</name>
<dbReference type="InterPro" id="IPR035965">
    <property type="entry name" value="PAS-like_dom_sf"/>
</dbReference>
<dbReference type="InterPro" id="IPR000014">
    <property type="entry name" value="PAS"/>
</dbReference>
<dbReference type="InterPro" id="IPR036890">
    <property type="entry name" value="HATPase_C_sf"/>
</dbReference>
<dbReference type="Gene3D" id="3.30.565.10">
    <property type="entry name" value="Histidine kinase-like ATPase, C-terminal domain"/>
    <property type="match status" value="1"/>
</dbReference>
<dbReference type="SUPFAM" id="SSF55785">
    <property type="entry name" value="PYP-like sensor domain (PAS domain)"/>
    <property type="match status" value="1"/>
</dbReference>
<feature type="domain" description="Histidine kinase" evidence="7">
    <location>
        <begin position="538"/>
        <end position="750"/>
    </location>
</feature>
<evidence type="ECO:0000256" key="5">
    <source>
        <dbReference type="ARBA" id="ARBA00022777"/>
    </source>
</evidence>
<sequence length="752" mass="86472">MNKCFANNNKEIIPLAIRYSLFLVFLFFISLHAFSKDVKEKPIKLQLKWRNQFQFAGYYAAKIKGFYKENQLNVEIKPGGNGIFPVEEVKKGNADIGIFDPGILLKNNAKQPLVVLATIMQSSGYCIISLKEKKILKPSDLIGKKILAEEGQGWTIFKAILLKEGLDTNKVQIIKRKKDSEEILDNEADAVVTYATSQPQRLTALGYQLNILRPEEYGVDFYGDVIFTTSKFAYKDIEKTNAFIKASIKGWKYALTHQKELIDYILTLPDVVKYGTTRKDLEIEAKEISKLIMPEYVEVGHTNIGRWQYMLNLYQKLGLASKNVTLKNFIYDDEELQINKWILPVVYVVFFVLIIIVSIIFINWQLRNRVRIKTKELQNEIDSRKLAENFANESRQQIELILESSNIGLWELDLITNKKTFNLQFKTILGFPNDFNFLEEDFFERIHPEDLVNVQPLFEILDSAMSLKRMISFRIEKATGEYINVLSSSKILFQNGVQSKISGVLLDIEDIKRKENEIIKVSEELMRRNNELKKFAYITSHNLRGPVVNLSSLYGMIDKESLDKENNLFIDKIGISITKLENTLNDLIEVVSQEKAENLKIAPININDCFQSVLQSIENQIIESGVSFTFNLGVKEISYPKHYFESIILNLITNAIKYRAEDRKLEVIVETFETDDFVGLKLNDNGIGIDLKKNKSKIFGLYQRFNPEIQGKGIGLFIIKSHIESLNGKIEVESELGKGSTFNIYFRKALNF</sequence>
<dbReference type="InterPro" id="IPR003594">
    <property type="entry name" value="HATPase_dom"/>
</dbReference>